<dbReference type="GO" id="GO:0007004">
    <property type="term" value="P:telomere maintenance via telomerase"/>
    <property type="evidence" value="ECO:0007669"/>
    <property type="project" value="TreeGrafter"/>
</dbReference>
<comment type="function">
    <text evidence="13">Telomerase is a ribonucleoprotein enzyme essential for the replication of chromosome termini in most eukaryotes. It elongates telomeres. It is a reverse transcriptase that adds simple sequence repeats to chromosome ends by copying a template sequence within the RNA component of the enzyme.</text>
</comment>
<dbReference type="PANTHER" id="PTHR12066:SF0">
    <property type="entry name" value="TELOMERASE REVERSE TRANSCRIPTASE"/>
    <property type="match status" value="1"/>
</dbReference>
<evidence type="ECO:0000256" key="8">
    <source>
        <dbReference type="ARBA" id="ARBA00022842"/>
    </source>
</evidence>
<evidence type="ECO:0000256" key="6">
    <source>
        <dbReference type="ARBA" id="ARBA00022695"/>
    </source>
</evidence>
<dbReference type="InterPro" id="IPR021891">
    <property type="entry name" value="Telomerase_RBD"/>
</dbReference>
<reference evidence="16" key="1">
    <citation type="submission" date="2021-03" db="EMBL/GenBank/DDBJ databases">
        <authorList>
            <person name="Tagirdzhanova G."/>
        </authorList>
    </citation>
    <scope>NUCLEOTIDE SEQUENCE</scope>
</reference>
<dbReference type="GO" id="GO:0003720">
    <property type="term" value="F:telomerase activity"/>
    <property type="evidence" value="ECO:0007669"/>
    <property type="project" value="InterPro"/>
</dbReference>
<keyword evidence="6 13" id="KW-0548">Nucleotidyltransferase</keyword>
<evidence type="ECO:0000256" key="3">
    <source>
        <dbReference type="ARBA" id="ARBA00016182"/>
    </source>
</evidence>
<keyword evidence="5 13" id="KW-0808">Transferase</keyword>
<keyword evidence="10 13" id="KW-0695">RNA-directed DNA polymerase</keyword>
<dbReference type="OrthoDB" id="289721at2759"/>
<evidence type="ECO:0000256" key="4">
    <source>
        <dbReference type="ARBA" id="ARBA00022454"/>
    </source>
</evidence>
<dbReference type="GO" id="GO:0070034">
    <property type="term" value="F:telomerase RNA binding"/>
    <property type="evidence" value="ECO:0007669"/>
    <property type="project" value="TreeGrafter"/>
</dbReference>
<proteinExistence type="inferred from homology"/>
<dbReference type="SMART" id="SM00975">
    <property type="entry name" value="Telomerase_RBD"/>
    <property type="match status" value="1"/>
</dbReference>
<dbReference type="EMBL" id="CAJPDS010000036">
    <property type="protein sequence ID" value="CAF9924487.1"/>
    <property type="molecule type" value="Genomic_DNA"/>
</dbReference>
<keyword evidence="17" id="KW-1185">Reference proteome</keyword>
<evidence type="ECO:0000256" key="10">
    <source>
        <dbReference type="ARBA" id="ARBA00022918"/>
    </source>
</evidence>
<evidence type="ECO:0000313" key="17">
    <source>
        <dbReference type="Proteomes" id="UP000664521"/>
    </source>
</evidence>
<dbReference type="Pfam" id="PF12009">
    <property type="entry name" value="Telomerase_RBD"/>
    <property type="match status" value="1"/>
</dbReference>
<dbReference type="Pfam" id="PF00078">
    <property type="entry name" value="RVT_1"/>
    <property type="match status" value="1"/>
</dbReference>
<dbReference type="GO" id="GO:0042162">
    <property type="term" value="F:telomeric DNA binding"/>
    <property type="evidence" value="ECO:0007669"/>
    <property type="project" value="TreeGrafter"/>
</dbReference>
<dbReference type="GO" id="GO:0000781">
    <property type="term" value="C:chromosome, telomeric region"/>
    <property type="evidence" value="ECO:0007669"/>
    <property type="project" value="UniProtKB-SubCell"/>
</dbReference>
<dbReference type="InterPro" id="IPR043502">
    <property type="entry name" value="DNA/RNA_pol_sf"/>
</dbReference>
<sequence length="1124" mass="127994">MGGKRKRDHTQEVGSQKVTSKVINKSQSSAAPKPVEHPTLRRYYSHTASLTQYLQSRLASSAPKARLRRLSTFGSGLVEPSAPDGILKGTHQEASYDSDKLLRSLLKNTLVCCDQRHPLAGNASLEHDYVTFSQQSLSTTRSSIDEGTASQTEIIDFAIWRLFYRAYPNTHKPPHILCHGYQRARPPKTASEDHCIQTNILGIASHYPNKYVNQLKSPVWSKLLGLLGKEGDRIMLDLVLGCGLFVSIDADQGNYYQISGTPLTELRTKTTGGTVEDSSAARLSTITQPSRIRNTTSKRPRNPAAIYIVRNRMFFARAALNAKGKVTFGLRHIHVLNRFRDYSANNQIVHIMRYIFPRQFGLHNVFTSDVDTHETTQPFKDYTLREQEIDQAESRLIACDNGKKAVVIGRQAYIPKRLRGPAMALVRKLLIRHTRCSYDALLRHHCPIKDYAQKYAKRNPQNHGANCSHIGTQVVKPSMSNDPRSKEDNQIPKPSEICFTNFAAPQSEVSSFCRAVLSQVIPAAFWGNRTDGSRNKNVILRRVDQFVHLRKFETLSLHNIFQGIKIRSITWLSRPGSENSGRIAASDLDKRKEIYLEFLYYIFDSFLIPLIRSNFHVTESGTHRNRLFYFRHDIWRAMTEPALTNLKLSMFHEIPTMKASRMLDARTLGFSQVRLLPKAQGVRPIINLRRRVNKIKGGKSVLGRSINSALQPVFCVLDYASKAKPESIGSALLSVGDMYDRLKTFRHHLIDKKQTRKRLFFAKCDVRACFDTLPQRLAVAMASRLMEEDEYKICRHAEVKASHSLSSGTDLQSQAKCIRKHVSRAQAVTDFQHFGQTLKDGLAKGKKNTVFVDGVLHHNYQKDKLESLLAEHIQNNVIKIGKKFYQQAAGIPQGSVLSNLLCNIVYARLEKEHLDFLRRDESMLLRLVDDFLLITTNEGHAKKFLQIMHAGIEDFGVEVNPTKSIVNFEAFINNTQIPIAEEDFPYCGNLINTKTLEITKDRKRRKDTVLADSLSVEMSRVPGRKFHLKALNAFKILTHKMFFDTTFNSIDTVLSTIYQNFLEVAMKYYRYGRCMSKDRNPSTALLIRTIGDLIDMAYTLLKAKHKHDHYSDYHCAIDMCQMKW</sequence>
<evidence type="ECO:0000256" key="9">
    <source>
        <dbReference type="ARBA" id="ARBA00022895"/>
    </source>
</evidence>
<feature type="region of interest" description="Disordered" evidence="14">
    <location>
        <begin position="462"/>
        <end position="492"/>
    </location>
</feature>
<dbReference type="PRINTS" id="PR01365">
    <property type="entry name" value="TELOMERASERT"/>
</dbReference>
<comment type="catalytic activity">
    <reaction evidence="12 13">
        <text>DNA(n) + a 2'-deoxyribonucleoside 5'-triphosphate = DNA(n+1) + diphosphate</text>
        <dbReference type="Rhea" id="RHEA:22508"/>
        <dbReference type="Rhea" id="RHEA-COMP:17339"/>
        <dbReference type="Rhea" id="RHEA-COMP:17340"/>
        <dbReference type="ChEBI" id="CHEBI:33019"/>
        <dbReference type="ChEBI" id="CHEBI:61560"/>
        <dbReference type="ChEBI" id="CHEBI:173112"/>
        <dbReference type="EC" id="2.7.7.49"/>
    </reaction>
</comment>
<evidence type="ECO:0000256" key="2">
    <source>
        <dbReference type="ARBA" id="ARBA00012493"/>
    </source>
</evidence>
<feature type="compositionally biased region" description="Polar residues" evidence="14">
    <location>
        <begin position="462"/>
        <end position="471"/>
    </location>
</feature>
<feature type="compositionally biased region" description="Polar residues" evidence="14">
    <location>
        <begin position="12"/>
        <end position="30"/>
    </location>
</feature>
<dbReference type="Gene3D" id="3.30.70.2630">
    <property type="match status" value="1"/>
</dbReference>
<keyword evidence="7 13" id="KW-0479">Metal-binding</keyword>
<dbReference type="SUPFAM" id="SSF56672">
    <property type="entry name" value="DNA/RNA polymerases"/>
    <property type="match status" value="1"/>
</dbReference>
<name>A0A8H3IDX3_9LECA</name>
<feature type="domain" description="Reverse transcriptase" evidence="15">
    <location>
        <begin position="657"/>
        <end position="991"/>
    </location>
</feature>
<gene>
    <name evidence="16" type="ORF">HETSPECPRED_005573</name>
</gene>
<organism evidence="16 17">
    <name type="scientific">Heterodermia speciosa</name>
    <dbReference type="NCBI Taxonomy" id="116794"/>
    <lineage>
        <taxon>Eukaryota</taxon>
        <taxon>Fungi</taxon>
        <taxon>Dikarya</taxon>
        <taxon>Ascomycota</taxon>
        <taxon>Pezizomycotina</taxon>
        <taxon>Lecanoromycetes</taxon>
        <taxon>OSLEUM clade</taxon>
        <taxon>Lecanoromycetidae</taxon>
        <taxon>Caliciales</taxon>
        <taxon>Physciaceae</taxon>
        <taxon>Heterodermia</taxon>
    </lineage>
</organism>
<dbReference type="InterPro" id="IPR003545">
    <property type="entry name" value="Telomerase_RT"/>
</dbReference>
<feature type="region of interest" description="Disordered" evidence="14">
    <location>
        <begin position="1"/>
        <end position="39"/>
    </location>
</feature>
<keyword evidence="9 13" id="KW-0779">Telomere</keyword>
<dbReference type="Gene3D" id="1.10.357.90">
    <property type="match status" value="1"/>
</dbReference>
<protein>
    <recommendedName>
        <fullName evidence="3 13">Telomerase reverse transcriptase</fullName>
        <ecNumber evidence="2 13">2.7.7.49</ecNumber>
    </recommendedName>
    <alternativeName>
        <fullName evidence="13">Telomerase catalytic subunit</fullName>
    </alternativeName>
</protein>
<dbReference type="CDD" id="cd01648">
    <property type="entry name" value="TERT"/>
    <property type="match status" value="1"/>
</dbReference>
<evidence type="ECO:0000256" key="11">
    <source>
        <dbReference type="ARBA" id="ARBA00023242"/>
    </source>
</evidence>
<evidence type="ECO:0000313" key="16">
    <source>
        <dbReference type="EMBL" id="CAF9924487.1"/>
    </source>
</evidence>
<evidence type="ECO:0000256" key="13">
    <source>
        <dbReference type="RuleBase" id="RU365061"/>
    </source>
</evidence>
<comment type="caution">
    <text evidence="16">The sequence shown here is derived from an EMBL/GenBank/DDBJ whole genome shotgun (WGS) entry which is preliminary data.</text>
</comment>
<keyword evidence="8 13" id="KW-0460">Magnesium</keyword>
<dbReference type="Proteomes" id="UP000664521">
    <property type="component" value="Unassembled WGS sequence"/>
</dbReference>
<evidence type="ECO:0000256" key="12">
    <source>
        <dbReference type="ARBA" id="ARBA00048173"/>
    </source>
</evidence>
<dbReference type="GO" id="GO:0046872">
    <property type="term" value="F:metal ion binding"/>
    <property type="evidence" value="ECO:0007669"/>
    <property type="project" value="UniProtKB-KW"/>
</dbReference>
<evidence type="ECO:0000256" key="1">
    <source>
        <dbReference type="ARBA" id="ARBA00008001"/>
    </source>
</evidence>
<keyword evidence="4 13" id="KW-0158">Chromosome</keyword>
<dbReference type="PANTHER" id="PTHR12066">
    <property type="entry name" value="TELOMERASE REVERSE TRANSCRIPTASE"/>
    <property type="match status" value="1"/>
</dbReference>
<evidence type="ECO:0000256" key="14">
    <source>
        <dbReference type="SAM" id="MobiDB-lite"/>
    </source>
</evidence>
<dbReference type="InterPro" id="IPR000477">
    <property type="entry name" value="RT_dom"/>
</dbReference>
<evidence type="ECO:0000259" key="15">
    <source>
        <dbReference type="PROSITE" id="PS50878"/>
    </source>
</evidence>
<dbReference type="AlphaFoldDB" id="A0A8H3IDX3"/>
<dbReference type="GO" id="GO:0000333">
    <property type="term" value="C:telomerase catalytic core complex"/>
    <property type="evidence" value="ECO:0007669"/>
    <property type="project" value="TreeGrafter"/>
</dbReference>
<evidence type="ECO:0000256" key="7">
    <source>
        <dbReference type="ARBA" id="ARBA00022723"/>
    </source>
</evidence>
<dbReference type="Gene3D" id="1.10.132.70">
    <property type="match status" value="1"/>
</dbReference>
<comment type="similarity">
    <text evidence="1 13">Belongs to the reverse transcriptase family. Telomerase subfamily.</text>
</comment>
<dbReference type="EC" id="2.7.7.49" evidence="2 13"/>
<dbReference type="PROSITE" id="PS50878">
    <property type="entry name" value="RT_POL"/>
    <property type="match status" value="1"/>
</dbReference>
<evidence type="ECO:0000256" key="5">
    <source>
        <dbReference type="ARBA" id="ARBA00022679"/>
    </source>
</evidence>
<accession>A0A8H3IDX3</accession>
<comment type="subcellular location">
    <subcellularLocation>
        <location evidence="13">Nucleus</location>
    </subcellularLocation>
    <subcellularLocation>
        <location evidence="13">Chromosome</location>
        <location evidence="13">Telomere</location>
    </subcellularLocation>
</comment>
<keyword evidence="11 13" id="KW-0539">Nucleus</keyword>